<dbReference type="InterPro" id="IPR023606">
    <property type="entry name" value="CoA-Trfase_III_dom_1_sf"/>
</dbReference>
<evidence type="ECO:0000313" key="2">
    <source>
        <dbReference type="EMBL" id="PRX50132.1"/>
    </source>
</evidence>
<dbReference type="Pfam" id="PF02515">
    <property type="entry name" value="CoA_transf_3"/>
    <property type="match status" value="1"/>
</dbReference>
<protein>
    <submittedName>
        <fullName evidence="2">Benzylsuccinate CoA-transferase BbsE subunit</fullName>
    </submittedName>
</protein>
<evidence type="ECO:0000313" key="3">
    <source>
        <dbReference type="Proteomes" id="UP000238362"/>
    </source>
</evidence>
<accession>A0A2T0M0L5</accession>
<dbReference type="InterPro" id="IPR050483">
    <property type="entry name" value="CoA-transferase_III_domain"/>
</dbReference>
<dbReference type="InterPro" id="IPR044855">
    <property type="entry name" value="CoA-Trfase_III_dom3_sf"/>
</dbReference>
<dbReference type="PANTHER" id="PTHR48207">
    <property type="entry name" value="SUCCINATE--HYDROXYMETHYLGLUTARATE COA-TRANSFERASE"/>
    <property type="match status" value="1"/>
</dbReference>
<dbReference type="GO" id="GO:0008410">
    <property type="term" value="F:CoA-transferase activity"/>
    <property type="evidence" value="ECO:0007669"/>
    <property type="project" value="TreeGrafter"/>
</dbReference>
<evidence type="ECO:0000256" key="1">
    <source>
        <dbReference type="ARBA" id="ARBA00022679"/>
    </source>
</evidence>
<keyword evidence="3" id="KW-1185">Reference proteome</keyword>
<sequence>MGQAGRSAREELPLADIHVLDATNWLGAYAGRLLSDLGAIVTRIENPEGVPERTAGPLLPGGTSATFAFTEAGKRSVVLDPADPDYRNRLLAMLGGTDILLTSEGPEALAERGLGPEVLRGQPRLIHLAMSPFGLDGPYANRPATDLTVLAAGGLLSLAGDPDREPVRPAPPQSSVATSLHAVVGVLLALLVRDETGLGQVVDVSAQESVAHSLENAVQYVDLEGVVRRRVGNAPTEAGTGLFTCRDGWVYLVCGLGGRPLGWDGLVTWLEAEGVTAASELRDPRWSDFRWRRTAQAVAVFRELFEGFAAGLGKRELYEAGQRYGVSIAPVSTPEDLLDNPQLTERGFFRPIEVDGDSILFPGPPYRFAGLDVGPRGGPPRLGDLG</sequence>
<dbReference type="Gene3D" id="3.40.50.10540">
    <property type="entry name" value="Crotonobetainyl-coa:carnitine coa-transferase, domain 1"/>
    <property type="match status" value="1"/>
</dbReference>
<dbReference type="Proteomes" id="UP000238362">
    <property type="component" value="Unassembled WGS sequence"/>
</dbReference>
<proteinExistence type="predicted"/>
<dbReference type="EMBL" id="PVNH01000002">
    <property type="protein sequence ID" value="PRX50132.1"/>
    <property type="molecule type" value="Genomic_DNA"/>
</dbReference>
<dbReference type="PANTHER" id="PTHR48207:SF3">
    <property type="entry name" value="SUCCINATE--HYDROXYMETHYLGLUTARATE COA-TRANSFERASE"/>
    <property type="match status" value="1"/>
</dbReference>
<dbReference type="SUPFAM" id="SSF89796">
    <property type="entry name" value="CoA-transferase family III (CaiB/BaiF)"/>
    <property type="match status" value="1"/>
</dbReference>
<name>A0A2T0M0L5_9PSEU</name>
<keyword evidence="1 2" id="KW-0808">Transferase</keyword>
<organism evidence="2 3">
    <name type="scientific">Prauserella shujinwangii</name>
    <dbReference type="NCBI Taxonomy" id="1453103"/>
    <lineage>
        <taxon>Bacteria</taxon>
        <taxon>Bacillati</taxon>
        <taxon>Actinomycetota</taxon>
        <taxon>Actinomycetes</taxon>
        <taxon>Pseudonocardiales</taxon>
        <taxon>Pseudonocardiaceae</taxon>
        <taxon>Prauserella</taxon>
    </lineage>
</organism>
<gene>
    <name evidence="2" type="ORF">B0I33_102250</name>
</gene>
<dbReference type="AlphaFoldDB" id="A0A2T0M0L5"/>
<comment type="caution">
    <text evidence="2">The sequence shown here is derived from an EMBL/GenBank/DDBJ whole genome shotgun (WGS) entry which is preliminary data.</text>
</comment>
<dbReference type="InterPro" id="IPR003673">
    <property type="entry name" value="CoA-Trfase_fam_III"/>
</dbReference>
<dbReference type="Gene3D" id="3.30.1540.10">
    <property type="entry name" value="formyl-coa transferase, domain 3"/>
    <property type="match status" value="1"/>
</dbReference>
<reference evidence="2 3" key="1">
    <citation type="submission" date="2018-03" db="EMBL/GenBank/DDBJ databases">
        <title>Genomic Encyclopedia of Type Strains, Phase III (KMG-III): the genomes of soil and plant-associated and newly described type strains.</title>
        <authorList>
            <person name="Whitman W."/>
        </authorList>
    </citation>
    <scope>NUCLEOTIDE SEQUENCE [LARGE SCALE GENOMIC DNA]</scope>
    <source>
        <strain evidence="2 3">CGMCC 4.7125</strain>
    </source>
</reference>